<evidence type="ECO:0000259" key="12">
    <source>
        <dbReference type="Pfam" id="PF00117"/>
    </source>
</evidence>
<evidence type="ECO:0000256" key="6">
    <source>
        <dbReference type="ARBA" id="ARBA00023102"/>
    </source>
</evidence>
<organism evidence="13 14">
    <name type="scientific">Candidatus Chisholmbacteria bacterium RIFCSPHIGHO2_01_FULL_48_12</name>
    <dbReference type="NCBI Taxonomy" id="1797589"/>
    <lineage>
        <taxon>Bacteria</taxon>
        <taxon>Candidatus Chisholmiibacteriota</taxon>
    </lineage>
</organism>
<dbReference type="Proteomes" id="UP000177324">
    <property type="component" value="Unassembled WGS sequence"/>
</dbReference>
<evidence type="ECO:0000256" key="4">
    <source>
        <dbReference type="ARBA" id="ARBA00022801"/>
    </source>
</evidence>
<feature type="active site" description="Nucleophile" evidence="10 11">
    <location>
        <position position="83"/>
    </location>
</feature>
<evidence type="ECO:0000256" key="7">
    <source>
        <dbReference type="ARBA" id="ARBA00023239"/>
    </source>
</evidence>
<dbReference type="GO" id="GO:0005737">
    <property type="term" value="C:cytoplasm"/>
    <property type="evidence" value="ECO:0007669"/>
    <property type="project" value="UniProtKB-SubCell"/>
</dbReference>
<sequence length="209" mass="22737">MPGKIVIVDYGMGNLRSVVNAFEYVGAKIKLSGNPTDIKRAKAIVVPGQGAFRDCMACLQQNHLAPALTEAVIKQKKPYLGICLGMQILGEKSFEGGEWAGLGWIKGRVKKIEPKGGLKVPHLGWNEIKIKRETNLWAGIADKTCFYFAHSFILIPQDAQVVIATSDYGGEFPVAIAKDNITAVQFHPEKSQQVGLSLISNFVKQAAQA</sequence>
<comment type="pathway">
    <text evidence="1 10">Amino-acid biosynthesis; L-histidine biosynthesis; L-histidine from 5-phospho-alpha-D-ribose 1-diphosphate: step 5/9.</text>
</comment>
<comment type="function">
    <text evidence="10">IGPS catalyzes the conversion of PRFAR and glutamine to IGP, AICAR and glutamate. The HisH subunit catalyzes the hydrolysis of glutamine to glutamate and ammonia as part of the synthesis of IGP and AICAR. The resulting ammonia molecule is channeled to the active site of HisF.</text>
</comment>
<dbReference type="STRING" id="1797589.A2784_04070"/>
<dbReference type="PROSITE" id="PS51273">
    <property type="entry name" value="GATASE_TYPE_1"/>
    <property type="match status" value="1"/>
</dbReference>
<keyword evidence="5 10" id="KW-0315">Glutamine amidotransferase</keyword>
<evidence type="ECO:0000313" key="14">
    <source>
        <dbReference type="Proteomes" id="UP000177324"/>
    </source>
</evidence>
<dbReference type="PANTHER" id="PTHR42701">
    <property type="entry name" value="IMIDAZOLE GLYCEROL PHOSPHATE SYNTHASE SUBUNIT HISH"/>
    <property type="match status" value="1"/>
</dbReference>
<keyword evidence="10" id="KW-0963">Cytoplasm</keyword>
<dbReference type="InterPro" id="IPR010139">
    <property type="entry name" value="Imidazole-glycPsynth_HisH"/>
</dbReference>
<comment type="catalytic activity">
    <reaction evidence="9 10">
        <text>L-glutamine + H2O = L-glutamate + NH4(+)</text>
        <dbReference type="Rhea" id="RHEA:15889"/>
        <dbReference type="ChEBI" id="CHEBI:15377"/>
        <dbReference type="ChEBI" id="CHEBI:28938"/>
        <dbReference type="ChEBI" id="CHEBI:29985"/>
        <dbReference type="ChEBI" id="CHEBI:58359"/>
        <dbReference type="EC" id="3.5.1.2"/>
    </reaction>
</comment>
<feature type="domain" description="Glutamine amidotransferase" evidence="12">
    <location>
        <begin position="6"/>
        <end position="204"/>
    </location>
</feature>
<dbReference type="GO" id="GO:0004359">
    <property type="term" value="F:glutaminase activity"/>
    <property type="evidence" value="ECO:0007669"/>
    <property type="project" value="UniProtKB-EC"/>
</dbReference>
<comment type="subunit">
    <text evidence="2 10">Heterodimer of HisH and HisF.</text>
</comment>
<feature type="active site" evidence="10 11">
    <location>
        <position position="189"/>
    </location>
</feature>
<feature type="active site" evidence="10 11">
    <location>
        <position position="187"/>
    </location>
</feature>
<comment type="catalytic activity">
    <reaction evidence="8 10">
        <text>5-[(5-phospho-1-deoxy-D-ribulos-1-ylimino)methylamino]-1-(5-phospho-beta-D-ribosyl)imidazole-4-carboxamide + L-glutamine = D-erythro-1-(imidazol-4-yl)glycerol 3-phosphate + 5-amino-1-(5-phospho-beta-D-ribosyl)imidazole-4-carboxamide + L-glutamate + H(+)</text>
        <dbReference type="Rhea" id="RHEA:24793"/>
        <dbReference type="ChEBI" id="CHEBI:15378"/>
        <dbReference type="ChEBI" id="CHEBI:29985"/>
        <dbReference type="ChEBI" id="CHEBI:58278"/>
        <dbReference type="ChEBI" id="CHEBI:58359"/>
        <dbReference type="ChEBI" id="CHEBI:58475"/>
        <dbReference type="ChEBI" id="CHEBI:58525"/>
        <dbReference type="EC" id="4.3.2.10"/>
    </reaction>
</comment>
<evidence type="ECO:0000313" key="13">
    <source>
        <dbReference type="EMBL" id="OGY16986.1"/>
    </source>
</evidence>
<keyword evidence="4 10" id="KW-0378">Hydrolase</keyword>
<dbReference type="SUPFAM" id="SSF52317">
    <property type="entry name" value="Class I glutamine amidotransferase-like"/>
    <property type="match status" value="1"/>
</dbReference>
<dbReference type="CDD" id="cd01748">
    <property type="entry name" value="GATase1_IGP_Synthase"/>
    <property type="match status" value="1"/>
</dbReference>
<gene>
    <name evidence="10" type="primary">hisH</name>
    <name evidence="13" type="ORF">A2784_04070</name>
</gene>
<proteinExistence type="inferred from homology"/>
<evidence type="ECO:0000256" key="1">
    <source>
        <dbReference type="ARBA" id="ARBA00005091"/>
    </source>
</evidence>
<dbReference type="NCBIfam" id="TIGR01855">
    <property type="entry name" value="IMP_synth_hisH"/>
    <property type="match status" value="1"/>
</dbReference>
<reference evidence="13 14" key="1">
    <citation type="journal article" date="2016" name="Nat. Commun.">
        <title>Thousands of microbial genomes shed light on interconnected biogeochemical processes in an aquifer system.</title>
        <authorList>
            <person name="Anantharaman K."/>
            <person name="Brown C.T."/>
            <person name="Hug L.A."/>
            <person name="Sharon I."/>
            <person name="Castelle C.J."/>
            <person name="Probst A.J."/>
            <person name="Thomas B.C."/>
            <person name="Singh A."/>
            <person name="Wilkins M.J."/>
            <person name="Karaoz U."/>
            <person name="Brodie E.L."/>
            <person name="Williams K.H."/>
            <person name="Hubbard S.S."/>
            <person name="Banfield J.F."/>
        </authorList>
    </citation>
    <scope>NUCLEOTIDE SEQUENCE [LARGE SCALE GENOMIC DNA]</scope>
</reference>
<keyword evidence="7 10" id="KW-0456">Lyase</keyword>
<evidence type="ECO:0000256" key="10">
    <source>
        <dbReference type="HAMAP-Rule" id="MF_00278"/>
    </source>
</evidence>
<evidence type="ECO:0000256" key="5">
    <source>
        <dbReference type="ARBA" id="ARBA00022962"/>
    </source>
</evidence>
<dbReference type="AlphaFoldDB" id="A0A1G1VNK9"/>
<keyword evidence="6 10" id="KW-0368">Histidine biosynthesis</keyword>
<dbReference type="PANTHER" id="PTHR42701:SF1">
    <property type="entry name" value="IMIDAZOLE GLYCEROL PHOSPHATE SYNTHASE SUBUNIT HISH"/>
    <property type="match status" value="1"/>
</dbReference>
<dbReference type="Pfam" id="PF00117">
    <property type="entry name" value="GATase"/>
    <property type="match status" value="1"/>
</dbReference>
<dbReference type="UniPathway" id="UPA00031">
    <property type="reaction ID" value="UER00010"/>
</dbReference>
<dbReference type="InterPro" id="IPR029062">
    <property type="entry name" value="Class_I_gatase-like"/>
</dbReference>
<dbReference type="GO" id="GO:0000105">
    <property type="term" value="P:L-histidine biosynthetic process"/>
    <property type="evidence" value="ECO:0007669"/>
    <property type="project" value="UniProtKB-UniRule"/>
</dbReference>
<protein>
    <recommendedName>
        <fullName evidence="10">Imidazole glycerol phosphate synthase subunit HisH</fullName>
        <ecNumber evidence="10">4.3.2.10</ecNumber>
    </recommendedName>
    <alternativeName>
        <fullName evidence="10">IGP synthase glutaminase subunit</fullName>
        <ecNumber evidence="10">3.5.1.2</ecNumber>
    </alternativeName>
    <alternativeName>
        <fullName evidence="10">IGP synthase subunit HisH</fullName>
    </alternativeName>
    <alternativeName>
        <fullName evidence="10">ImGP synthase subunit HisH</fullName>
        <shortName evidence="10">IGPS subunit HisH</shortName>
    </alternativeName>
</protein>
<dbReference type="GO" id="GO:0000107">
    <property type="term" value="F:imidazoleglycerol-phosphate synthase activity"/>
    <property type="evidence" value="ECO:0007669"/>
    <property type="project" value="UniProtKB-UniRule"/>
</dbReference>
<dbReference type="HAMAP" id="MF_00278">
    <property type="entry name" value="HisH"/>
    <property type="match status" value="1"/>
</dbReference>
<dbReference type="EC" id="3.5.1.2" evidence="10"/>
<dbReference type="EMBL" id="MHCH01000036">
    <property type="protein sequence ID" value="OGY16986.1"/>
    <property type="molecule type" value="Genomic_DNA"/>
</dbReference>
<keyword evidence="3 10" id="KW-0028">Amino-acid biosynthesis</keyword>
<dbReference type="EC" id="4.3.2.10" evidence="10"/>
<evidence type="ECO:0000256" key="8">
    <source>
        <dbReference type="ARBA" id="ARBA00047838"/>
    </source>
</evidence>
<comment type="subcellular location">
    <subcellularLocation>
        <location evidence="10">Cytoplasm</location>
    </subcellularLocation>
</comment>
<name>A0A1G1VNK9_9BACT</name>
<evidence type="ECO:0000256" key="2">
    <source>
        <dbReference type="ARBA" id="ARBA00011152"/>
    </source>
</evidence>
<keyword evidence="13" id="KW-0808">Transferase</keyword>
<dbReference type="InterPro" id="IPR017926">
    <property type="entry name" value="GATASE"/>
</dbReference>
<evidence type="ECO:0000256" key="11">
    <source>
        <dbReference type="PIRSR" id="PIRSR000495-1"/>
    </source>
</evidence>
<accession>A0A1G1VNK9</accession>
<dbReference type="Gene3D" id="3.40.50.880">
    <property type="match status" value="1"/>
</dbReference>
<evidence type="ECO:0000256" key="9">
    <source>
        <dbReference type="ARBA" id="ARBA00049534"/>
    </source>
</evidence>
<evidence type="ECO:0000256" key="3">
    <source>
        <dbReference type="ARBA" id="ARBA00022605"/>
    </source>
</evidence>
<dbReference type="PIRSF" id="PIRSF000495">
    <property type="entry name" value="Amidotransf_hisH"/>
    <property type="match status" value="1"/>
</dbReference>
<dbReference type="GO" id="GO:0016829">
    <property type="term" value="F:lyase activity"/>
    <property type="evidence" value="ECO:0007669"/>
    <property type="project" value="UniProtKB-KW"/>
</dbReference>
<comment type="caution">
    <text evidence="13">The sequence shown here is derived from an EMBL/GenBank/DDBJ whole genome shotgun (WGS) entry which is preliminary data.</text>
</comment>